<keyword evidence="2" id="KW-1185">Reference proteome</keyword>
<dbReference type="Proteomes" id="UP000028725">
    <property type="component" value="Unassembled WGS sequence"/>
</dbReference>
<reference evidence="1 2" key="1">
    <citation type="submission" date="2014-04" db="EMBL/GenBank/DDBJ databases">
        <title>Genome assembly of Hyalangium minutum DSM 14724.</title>
        <authorList>
            <person name="Sharma G."/>
            <person name="Subramanian S."/>
        </authorList>
    </citation>
    <scope>NUCLEOTIDE SEQUENCE [LARGE SCALE GENOMIC DNA]</scope>
    <source>
        <strain evidence="1 2">DSM 14724</strain>
    </source>
</reference>
<evidence type="ECO:0000313" key="2">
    <source>
        <dbReference type="Proteomes" id="UP000028725"/>
    </source>
</evidence>
<protein>
    <submittedName>
        <fullName evidence="1">Uncharacterized protein</fullName>
    </submittedName>
</protein>
<name>A0A085WUN6_9BACT</name>
<evidence type="ECO:0000313" key="1">
    <source>
        <dbReference type="EMBL" id="KFE71399.1"/>
    </source>
</evidence>
<dbReference type="RefSeq" id="WP_044183340.1">
    <property type="nucleotide sequence ID" value="NZ_JMCB01000002.1"/>
</dbReference>
<accession>A0A085WUN6</accession>
<proteinExistence type="predicted"/>
<dbReference type="EMBL" id="JMCB01000002">
    <property type="protein sequence ID" value="KFE71399.1"/>
    <property type="molecule type" value="Genomic_DNA"/>
</dbReference>
<dbReference type="OrthoDB" id="5525901at2"/>
<dbReference type="AlphaFoldDB" id="A0A085WUN6"/>
<gene>
    <name evidence="1" type="ORF">DB31_3529</name>
</gene>
<comment type="caution">
    <text evidence="1">The sequence shown here is derived from an EMBL/GenBank/DDBJ whole genome shotgun (WGS) entry which is preliminary data.</text>
</comment>
<sequence>MTSTSTHRRSALGTWVLVCLLAGPLTAWAQKKDSSRAKYLAELSKLKRAKKGSVEPVFHLGLAAAQELQEQIMERDEAPAGDPKAKTPVNTKLEGFNVSTGEALYAVPRTAYFLALARKKGTPEDIAFFENIQRTFPEHDAWPAFVEQQTDYSGCTLYNSPELISVYRGWSEFAAKYPKAYPEEVAKELERIHEAMTQEEGCACEKAEGVTAGFEAFLKAFPKAPIADTVKARLEALRAGKSDIRFECQSG</sequence>
<organism evidence="1 2">
    <name type="scientific">Hyalangium minutum</name>
    <dbReference type="NCBI Taxonomy" id="394096"/>
    <lineage>
        <taxon>Bacteria</taxon>
        <taxon>Pseudomonadati</taxon>
        <taxon>Myxococcota</taxon>
        <taxon>Myxococcia</taxon>
        <taxon>Myxococcales</taxon>
        <taxon>Cystobacterineae</taxon>
        <taxon>Archangiaceae</taxon>
        <taxon>Hyalangium</taxon>
    </lineage>
</organism>